<dbReference type="Pfam" id="PF00743">
    <property type="entry name" value="FMO-like"/>
    <property type="match status" value="1"/>
</dbReference>
<evidence type="ECO:0000256" key="2">
    <source>
        <dbReference type="ARBA" id="ARBA00022630"/>
    </source>
</evidence>
<evidence type="ECO:0000256" key="3">
    <source>
        <dbReference type="ARBA" id="ARBA00022827"/>
    </source>
</evidence>
<dbReference type="InterPro" id="IPR036188">
    <property type="entry name" value="FAD/NAD-bd_sf"/>
</dbReference>
<evidence type="ECO:0000256" key="1">
    <source>
        <dbReference type="ARBA" id="ARBA00009183"/>
    </source>
</evidence>
<dbReference type="Proteomes" id="UP001369815">
    <property type="component" value="Unassembled WGS sequence"/>
</dbReference>
<comment type="caution">
    <text evidence="6">The sequence shown here is derived from an EMBL/GenBank/DDBJ whole genome shotgun (WGS) entry which is preliminary data.</text>
</comment>
<proteinExistence type="inferred from homology"/>
<evidence type="ECO:0000313" key="7">
    <source>
        <dbReference type="Proteomes" id="UP001369815"/>
    </source>
</evidence>
<evidence type="ECO:0000256" key="4">
    <source>
        <dbReference type="ARBA" id="ARBA00023002"/>
    </source>
</evidence>
<dbReference type="GO" id="GO:0050661">
    <property type="term" value="F:NADP binding"/>
    <property type="evidence" value="ECO:0007669"/>
    <property type="project" value="InterPro"/>
</dbReference>
<keyword evidence="2" id="KW-0285">Flavoprotein</keyword>
<feature type="compositionally biased region" description="Basic and acidic residues" evidence="5">
    <location>
        <begin position="464"/>
        <end position="490"/>
    </location>
</feature>
<evidence type="ECO:0000313" key="6">
    <source>
        <dbReference type="EMBL" id="KAK6956399.1"/>
    </source>
</evidence>
<comment type="similarity">
    <text evidence="1">Belongs to the FMO family.</text>
</comment>
<dbReference type="GO" id="GO:0050660">
    <property type="term" value="F:flavin adenine dinucleotide binding"/>
    <property type="evidence" value="ECO:0007669"/>
    <property type="project" value="InterPro"/>
</dbReference>
<dbReference type="AlphaFoldDB" id="A0AAX6MUU6"/>
<name>A0AAX6MUU6_9PEZI</name>
<dbReference type="InterPro" id="IPR020946">
    <property type="entry name" value="Flavin_mOase-like"/>
</dbReference>
<keyword evidence="7" id="KW-1185">Reference proteome</keyword>
<gene>
    <name evidence="6" type="ORF">Daesc_001676</name>
</gene>
<dbReference type="Gene3D" id="3.50.50.60">
    <property type="entry name" value="FAD/NAD(P)-binding domain"/>
    <property type="match status" value="2"/>
</dbReference>
<dbReference type="SUPFAM" id="SSF51905">
    <property type="entry name" value="FAD/NAD(P)-binding domain"/>
    <property type="match status" value="2"/>
</dbReference>
<protein>
    <recommendedName>
        <fullName evidence="8">Flavin-containing monooxygenase</fullName>
    </recommendedName>
</protein>
<keyword evidence="3" id="KW-0274">FAD</keyword>
<accession>A0AAX6MUU6</accession>
<feature type="region of interest" description="Disordered" evidence="5">
    <location>
        <begin position="464"/>
        <end position="506"/>
    </location>
</feature>
<dbReference type="EMBL" id="JBANMG010000002">
    <property type="protein sequence ID" value="KAK6956399.1"/>
    <property type="molecule type" value="Genomic_DNA"/>
</dbReference>
<keyword evidence="4" id="KW-0560">Oxidoreductase</keyword>
<dbReference type="GO" id="GO:0004499">
    <property type="term" value="F:N,N-dimethylaniline monooxygenase activity"/>
    <property type="evidence" value="ECO:0007669"/>
    <property type="project" value="InterPro"/>
</dbReference>
<reference evidence="6 7" key="1">
    <citation type="journal article" date="2024" name="Front Chem Biol">
        <title>Unveiling the potential of Daldinia eschscholtzii MFLUCC 19-0629 through bioactivity and bioinformatics studies for enhanced sustainable agriculture production.</title>
        <authorList>
            <person name="Brooks S."/>
            <person name="Weaver J.A."/>
            <person name="Klomchit A."/>
            <person name="Alharthi S.A."/>
            <person name="Onlamun T."/>
            <person name="Nurani R."/>
            <person name="Vong T.K."/>
            <person name="Alberti F."/>
            <person name="Greco C."/>
        </authorList>
    </citation>
    <scope>NUCLEOTIDE SEQUENCE [LARGE SCALE GENOMIC DNA]</scope>
    <source>
        <strain evidence="6">MFLUCC 19-0629</strain>
    </source>
</reference>
<evidence type="ECO:0008006" key="8">
    <source>
        <dbReference type="Google" id="ProtNLM"/>
    </source>
</evidence>
<organism evidence="6 7">
    <name type="scientific">Daldinia eschscholtzii</name>
    <dbReference type="NCBI Taxonomy" id="292717"/>
    <lineage>
        <taxon>Eukaryota</taxon>
        <taxon>Fungi</taxon>
        <taxon>Dikarya</taxon>
        <taxon>Ascomycota</taxon>
        <taxon>Pezizomycotina</taxon>
        <taxon>Sordariomycetes</taxon>
        <taxon>Xylariomycetidae</taxon>
        <taxon>Xylariales</taxon>
        <taxon>Hypoxylaceae</taxon>
        <taxon>Daldinia</taxon>
    </lineage>
</organism>
<evidence type="ECO:0000256" key="5">
    <source>
        <dbReference type="SAM" id="MobiDB-lite"/>
    </source>
</evidence>
<feature type="compositionally biased region" description="Polar residues" evidence="5">
    <location>
        <begin position="494"/>
        <end position="504"/>
    </location>
</feature>
<dbReference type="Pfam" id="PF13450">
    <property type="entry name" value="NAD_binding_8"/>
    <property type="match status" value="1"/>
</dbReference>
<dbReference type="PANTHER" id="PTHR23023">
    <property type="entry name" value="DIMETHYLANILINE MONOOXYGENASE"/>
    <property type="match status" value="1"/>
</dbReference>
<dbReference type="InterPro" id="IPR050346">
    <property type="entry name" value="FMO-like"/>
</dbReference>
<sequence length="521" mass="58897">MSEKRRIKSVAVVGAGAAGAISAAALKAENYFERIRVFERRETPGGTWIYDSDPKPALEVHPGKLPPDVDPPLEIPKELPQITPPNRQERTNVPDIAMCFSDRRFAYGPFPPHHVPKQYIESYFSFHETDSLLSLNTTVEDISKLRPDSEDGLERWKLTLRKYDPSRHVDVWWEEEFDAVILANGHYSVPYIPYVKGLQEYAHKFPHRVSHSKYYRSPLPFTGQRVLIIGNSASGHDLTAELVSTARLPVYQSRRSPSRWDGPTPPPGISWKPVISEFVVSEDGGSGSSIVFSDGTRLAHVDKVIYATGYKASFPFWNSARNSSSSDGGMTPLWDYKQGKLAGNYWHTFFRAHPTLGIVGIPRVLTFRSFEYQAIALARLFAGRNAVPLPSAEEQERWERERLEVTRREGRRFHDINWEKGETTEWLEGLFRIAGLGTLKGEGRIPPPLTKEVVWAIEHLRKYPEPGKGKDGDNDGDGNKHKDREGKEVDSIVESGNGQTSTQDDGWVLVDRRHKDLLGFI</sequence>